<dbReference type="Proteomes" id="UP000586254">
    <property type="component" value="Unassembled WGS sequence"/>
</dbReference>
<comment type="caution">
    <text evidence="1">The sequence shown here is derived from an EMBL/GenBank/DDBJ whole genome shotgun (WGS) entry which is preliminary data.</text>
</comment>
<dbReference type="AlphaFoldDB" id="A0A853JVK5"/>
<dbReference type="EMBL" id="JACCKS010000049">
    <property type="protein sequence ID" value="NZA40389.1"/>
    <property type="molecule type" value="Genomic_DNA"/>
</dbReference>
<name>A0A853JVK5_9FIRM</name>
<evidence type="ECO:0000313" key="1">
    <source>
        <dbReference type="EMBL" id="NZA40389.1"/>
    </source>
</evidence>
<reference evidence="1 2" key="1">
    <citation type="submission" date="2020-07" db="EMBL/GenBank/DDBJ databases">
        <title>Organ Donor 1.</title>
        <authorList>
            <person name="Marsh A.J."/>
            <person name="Azcarate-Peril M.A."/>
        </authorList>
    </citation>
    <scope>NUCLEOTIDE SEQUENCE [LARGE SCALE GENOMIC DNA]</scope>
    <source>
        <strain evidence="1 2">AMC0717</strain>
    </source>
</reference>
<gene>
    <name evidence="1" type="ORF">H0N91_20240</name>
</gene>
<sequence length="59" mass="6455">MSDIKKDALSELKETVPKLDNSSREMLLSYAAGMIAQKKLEEKKAVGERNGVSSDKNTA</sequence>
<evidence type="ECO:0000313" key="2">
    <source>
        <dbReference type="Proteomes" id="UP000586254"/>
    </source>
</evidence>
<organism evidence="1 2">
    <name type="scientific">Eubacterium callanderi</name>
    <dbReference type="NCBI Taxonomy" id="53442"/>
    <lineage>
        <taxon>Bacteria</taxon>
        <taxon>Bacillati</taxon>
        <taxon>Bacillota</taxon>
        <taxon>Clostridia</taxon>
        <taxon>Eubacteriales</taxon>
        <taxon>Eubacteriaceae</taxon>
        <taxon>Eubacterium</taxon>
    </lineage>
</organism>
<proteinExistence type="predicted"/>
<accession>A0A853JVK5</accession>
<dbReference type="RefSeq" id="WP_180494371.1">
    <property type="nucleotide sequence ID" value="NZ_JACCKS010000049.1"/>
</dbReference>
<protein>
    <submittedName>
        <fullName evidence="1">Uncharacterized protein</fullName>
    </submittedName>
</protein>